<organism evidence="1">
    <name type="scientific">Chromera velia CCMP2878</name>
    <dbReference type="NCBI Taxonomy" id="1169474"/>
    <lineage>
        <taxon>Eukaryota</taxon>
        <taxon>Sar</taxon>
        <taxon>Alveolata</taxon>
        <taxon>Colpodellida</taxon>
        <taxon>Chromeraceae</taxon>
        <taxon>Chromera</taxon>
    </lineage>
</organism>
<sequence>MDGLAGLGSLEHDFEAFLEDFYLKTSPNLIKCGQKIQELLVSLHAVEDEASFTSFYDMLGKGVRFAVPKVACCQEIVLQQLQIYFNSIQRDLASGICGSNRNPAVTVLDLRMKFSSFEEGKIINLAKEVDFQNFLTNLVPQCALEKVGASVVVMASDFNHVYLWLTLMVTAAGFVAHELSLPVSETGLPISLSKWILRISTTVSGTGAPGEALRIVGKTQAELECVGSIIKQIEVFERIRDQKIGEEADCLSLDVQAKAVGEVLCLATKKDFESQGRSYVTTASNYLSLRQKFSQASLELGDRAYWKAVLERGGDETDRKLRLSLNRGFPLIIESMLNSSAMDFIHLIRKKTPRTVTDEWKVGENITPEEQEAVLGLFADEIHRAMQARKAVPSIKGMLAAKLFVFHARGAFLQIVGLNYAIEPGAGLVDKELALFNKGEHDKRVSKIMKKAVSSAITSQTDWKAELQACLQKEGHFAQTLASVRKERGRQAEIEHQRKEQADKDEEARVAQEIQEAQAHELLKWQASYEQVASAHLKAVESAVSEFIQGENTGSAAPAQASAGERKDALYDHRIEPVGITHDWNAFEFFGGGVIAVAANGGKNDAQQAQIWKTANAAGKAKACAFINGLLPSSRT</sequence>
<dbReference type="PhylomeDB" id="A0A0G4H9L4"/>
<name>A0A0G4H9L4_9ALVE</name>
<protein>
    <submittedName>
        <fullName evidence="1">Uncharacterized protein</fullName>
    </submittedName>
</protein>
<dbReference type="VEuPathDB" id="CryptoDB:Cvel_25417"/>
<proteinExistence type="predicted"/>
<reference evidence="1" key="1">
    <citation type="submission" date="2014-11" db="EMBL/GenBank/DDBJ databases">
        <authorList>
            <person name="Otto D Thomas"/>
            <person name="Naeem Raeece"/>
        </authorList>
    </citation>
    <scope>NUCLEOTIDE SEQUENCE</scope>
</reference>
<dbReference type="AlphaFoldDB" id="A0A0G4H9L4"/>
<evidence type="ECO:0000313" key="1">
    <source>
        <dbReference type="EMBL" id="CEM40596.1"/>
    </source>
</evidence>
<gene>
    <name evidence="1" type="ORF">Cvel_25417</name>
</gene>
<dbReference type="EMBL" id="CDMZ01002069">
    <property type="protein sequence ID" value="CEM40596.1"/>
    <property type="molecule type" value="Genomic_DNA"/>
</dbReference>
<accession>A0A0G4H9L4</accession>